<evidence type="ECO:0000313" key="2">
    <source>
        <dbReference type="Proteomes" id="UP000324222"/>
    </source>
</evidence>
<gene>
    <name evidence="1" type="ORF">E2C01_102607</name>
</gene>
<comment type="caution">
    <text evidence="1">The sequence shown here is derived from an EMBL/GenBank/DDBJ whole genome shotgun (WGS) entry which is preliminary data.</text>
</comment>
<dbReference type="Proteomes" id="UP000324222">
    <property type="component" value="Unassembled WGS sequence"/>
</dbReference>
<protein>
    <submittedName>
        <fullName evidence="1">Uncharacterized protein</fullName>
    </submittedName>
</protein>
<evidence type="ECO:0000313" key="1">
    <source>
        <dbReference type="EMBL" id="MPD06779.1"/>
    </source>
</evidence>
<dbReference type="EMBL" id="VSRR010152989">
    <property type="protein sequence ID" value="MPD06779.1"/>
    <property type="molecule type" value="Genomic_DNA"/>
</dbReference>
<sequence>MVTSPVGIPFVSRHAEVFNRAASTPPLELTPTITKNNFCRDLCCGGIDFWSCSSAQMILALQCA</sequence>
<accession>A0A5B7KN75</accession>
<proteinExistence type="predicted"/>
<name>A0A5B7KN75_PORTR</name>
<reference evidence="1 2" key="1">
    <citation type="submission" date="2019-05" db="EMBL/GenBank/DDBJ databases">
        <title>Another draft genome of Portunus trituberculatus and its Hox gene families provides insights of decapod evolution.</title>
        <authorList>
            <person name="Jeong J.-H."/>
            <person name="Song I."/>
            <person name="Kim S."/>
            <person name="Choi T."/>
            <person name="Kim D."/>
            <person name="Ryu S."/>
            <person name="Kim W."/>
        </authorList>
    </citation>
    <scope>NUCLEOTIDE SEQUENCE [LARGE SCALE GENOMIC DNA]</scope>
    <source>
        <tissue evidence="1">Muscle</tissue>
    </source>
</reference>
<organism evidence="1 2">
    <name type="scientific">Portunus trituberculatus</name>
    <name type="common">Swimming crab</name>
    <name type="synonym">Neptunus trituberculatus</name>
    <dbReference type="NCBI Taxonomy" id="210409"/>
    <lineage>
        <taxon>Eukaryota</taxon>
        <taxon>Metazoa</taxon>
        <taxon>Ecdysozoa</taxon>
        <taxon>Arthropoda</taxon>
        <taxon>Crustacea</taxon>
        <taxon>Multicrustacea</taxon>
        <taxon>Malacostraca</taxon>
        <taxon>Eumalacostraca</taxon>
        <taxon>Eucarida</taxon>
        <taxon>Decapoda</taxon>
        <taxon>Pleocyemata</taxon>
        <taxon>Brachyura</taxon>
        <taxon>Eubrachyura</taxon>
        <taxon>Portunoidea</taxon>
        <taxon>Portunidae</taxon>
        <taxon>Portuninae</taxon>
        <taxon>Portunus</taxon>
    </lineage>
</organism>
<keyword evidence="2" id="KW-1185">Reference proteome</keyword>
<dbReference type="AlphaFoldDB" id="A0A5B7KN75"/>